<organism evidence="7 8">
    <name type="scientific">Scleropages formosus</name>
    <name type="common">Asian bonytongue</name>
    <name type="synonym">Osteoglossum formosum</name>
    <dbReference type="NCBI Taxonomy" id="113540"/>
    <lineage>
        <taxon>Eukaryota</taxon>
        <taxon>Metazoa</taxon>
        <taxon>Chordata</taxon>
        <taxon>Craniata</taxon>
        <taxon>Vertebrata</taxon>
        <taxon>Euteleostomi</taxon>
        <taxon>Actinopterygii</taxon>
        <taxon>Neopterygii</taxon>
        <taxon>Teleostei</taxon>
        <taxon>Osteoglossocephala</taxon>
        <taxon>Osteoglossomorpha</taxon>
        <taxon>Osteoglossiformes</taxon>
        <taxon>Osteoglossidae</taxon>
        <taxon>Scleropages</taxon>
    </lineage>
</organism>
<evidence type="ECO:0000313" key="7">
    <source>
        <dbReference type="EMBL" id="KPP70130.1"/>
    </source>
</evidence>
<dbReference type="EMBL" id="JARO02003617">
    <property type="protein sequence ID" value="KPP70130.1"/>
    <property type="molecule type" value="Genomic_DNA"/>
</dbReference>
<dbReference type="GO" id="GO:0006364">
    <property type="term" value="P:rRNA processing"/>
    <property type="evidence" value="ECO:0007669"/>
    <property type="project" value="UniProtKB-KW"/>
</dbReference>
<dbReference type="GO" id="GO:0000177">
    <property type="term" value="C:cytoplasmic exosome (RNase complex)"/>
    <property type="evidence" value="ECO:0007669"/>
    <property type="project" value="TreeGrafter"/>
</dbReference>
<keyword evidence="3" id="KW-0698">rRNA processing</keyword>
<keyword evidence="5" id="KW-0539">Nucleus</keyword>
<dbReference type="GO" id="GO:0034475">
    <property type="term" value="P:U4 snRNA 3'-end processing"/>
    <property type="evidence" value="ECO:0007669"/>
    <property type="project" value="TreeGrafter"/>
</dbReference>
<dbReference type="InterPro" id="IPR001247">
    <property type="entry name" value="ExoRNase_PH_dom1"/>
</dbReference>
<reference evidence="7 8" key="1">
    <citation type="submission" date="2015-08" db="EMBL/GenBank/DDBJ databases">
        <title>The genome of the Asian arowana (Scleropages formosus).</title>
        <authorList>
            <person name="Tan M.H."/>
            <person name="Gan H.M."/>
            <person name="Croft L.J."/>
            <person name="Austin C.M."/>
        </authorList>
    </citation>
    <scope>NUCLEOTIDE SEQUENCE [LARGE SCALE GENOMIC DNA]</scope>
    <source>
        <strain evidence="7">Aro1</strain>
    </source>
</reference>
<dbReference type="InterPro" id="IPR050080">
    <property type="entry name" value="RNase_PH"/>
</dbReference>
<evidence type="ECO:0000259" key="6">
    <source>
        <dbReference type="Pfam" id="PF01138"/>
    </source>
</evidence>
<dbReference type="GO" id="GO:0003723">
    <property type="term" value="F:RNA binding"/>
    <property type="evidence" value="ECO:0007669"/>
    <property type="project" value="TreeGrafter"/>
</dbReference>
<dbReference type="InterPro" id="IPR027408">
    <property type="entry name" value="PNPase/RNase_PH_dom_sf"/>
</dbReference>
<evidence type="ECO:0000256" key="4">
    <source>
        <dbReference type="ARBA" id="ARBA00022835"/>
    </source>
</evidence>
<dbReference type="PANTHER" id="PTHR11953:SF1">
    <property type="entry name" value="EXOSOME COMPLEX COMPONENT RRP46"/>
    <property type="match status" value="1"/>
</dbReference>
<dbReference type="InterPro" id="IPR036345">
    <property type="entry name" value="ExoRNase_PH_dom2_sf"/>
</dbReference>
<dbReference type="GO" id="GO:0016075">
    <property type="term" value="P:rRNA catabolic process"/>
    <property type="evidence" value="ECO:0007669"/>
    <property type="project" value="TreeGrafter"/>
</dbReference>
<evidence type="ECO:0000256" key="2">
    <source>
        <dbReference type="ARBA" id="ARBA00006678"/>
    </source>
</evidence>
<gene>
    <name evidence="7" type="ORF">Z043_111064</name>
</gene>
<evidence type="ECO:0000256" key="1">
    <source>
        <dbReference type="ARBA" id="ARBA00004123"/>
    </source>
</evidence>
<comment type="caution">
    <text evidence="7">The sequence shown here is derived from an EMBL/GenBank/DDBJ whole genome shotgun (WGS) entry which is preliminary data.</text>
</comment>
<dbReference type="InterPro" id="IPR020568">
    <property type="entry name" value="Ribosomal_Su5_D2-typ_SF"/>
</dbReference>
<dbReference type="Gene3D" id="3.30.230.70">
    <property type="entry name" value="GHMP Kinase, N-terminal domain"/>
    <property type="match status" value="1"/>
</dbReference>
<evidence type="ECO:0000256" key="5">
    <source>
        <dbReference type="ARBA" id="ARBA00023242"/>
    </source>
</evidence>
<dbReference type="GO" id="GO:0071028">
    <property type="term" value="P:nuclear mRNA surveillance"/>
    <property type="evidence" value="ECO:0007669"/>
    <property type="project" value="TreeGrafter"/>
</dbReference>
<evidence type="ECO:0000313" key="8">
    <source>
        <dbReference type="Proteomes" id="UP000034805"/>
    </source>
</evidence>
<sequence>MRLLSSCNFLHACALFSSRFLGVRERAQEQCVRETCEAALLSSLHPRSSLSLVLQIIHDDGSLLSCCLNAACMALMDAGLPMGCLFCGVTCAIDRDGRIVTDPTMQQEKVRNSLRSHRPVLSK</sequence>
<dbReference type="Pfam" id="PF01138">
    <property type="entry name" value="RNase_PH"/>
    <property type="match status" value="1"/>
</dbReference>
<dbReference type="GO" id="GO:0071051">
    <property type="term" value="P:poly(A)-dependent snoRNA 3'-end processing"/>
    <property type="evidence" value="ECO:0007669"/>
    <property type="project" value="TreeGrafter"/>
</dbReference>
<comment type="subcellular location">
    <subcellularLocation>
        <location evidence="1">Nucleus</location>
    </subcellularLocation>
</comment>
<accession>A0A0P7X750</accession>
<name>A0A0P7X750_SCLFO</name>
<dbReference type="SUPFAM" id="SSF55666">
    <property type="entry name" value="Ribonuclease PH domain 2-like"/>
    <property type="match status" value="1"/>
</dbReference>
<protein>
    <recommendedName>
        <fullName evidence="6">Exoribonuclease phosphorolytic domain-containing protein</fullName>
    </recommendedName>
</protein>
<proteinExistence type="inferred from homology"/>
<dbReference type="SUPFAM" id="SSF54211">
    <property type="entry name" value="Ribosomal protein S5 domain 2-like"/>
    <property type="match status" value="1"/>
</dbReference>
<dbReference type="Proteomes" id="UP000034805">
    <property type="component" value="Unassembled WGS sequence"/>
</dbReference>
<dbReference type="GO" id="GO:0005730">
    <property type="term" value="C:nucleolus"/>
    <property type="evidence" value="ECO:0007669"/>
    <property type="project" value="TreeGrafter"/>
</dbReference>
<dbReference type="AlphaFoldDB" id="A0A0P7X750"/>
<dbReference type="PANTHER" id="PTHR11953">
    <property type="entry name" value="EXOSOME COMPLEX COMPONENT"/>
    <property type="match status" value="1"/>
</dbReference>
<keyword evidence="4" id="KW-0271">Exosome</keyword>
<comment type="similarity">
    <text evidence="2">Belongs to the RNase PH family.</text>
</comment>
<evidence type="ECO:0000256" key="3">
    <source>
        <dbReference type="ARBA" id="ARBA00022552"/>
    </source>
</evidence>
<dbReference type="STRING" id="113540.ENSSFOP00015036135"/>
<dbReference type="GO" id="GO:0000176">
    <property type="term" value="C:nuclear exosome (RNase complex)"/>
    <property type="evidence" value="ECO:0007669"/>
    <property type="project" value="TreeGrafter"/>
</dbReference>
<feature type="domain" description="Exoribonuclease phosphorolytic" evidence="6">
    <location>
        <begin position="24"/>
        <end position="81"/>
    </location>
</feature>